<reference evidence="1 2" key="1">
    <citation type="journal article" date="2019" name="Sci. Rep.">
        <title>Orb-weaving spider Araneus ventricosus genome elucidates the spidroin gene catalogue.</title>
        <authorList>
            <person name="Kono N."/>
            <person name="Nakamura H."/>
            <person name="Ohtoshi R."/>
            <person name="Moran D.A.P."/>
            <person name="Shinohara A."/>
            <person name="Yoshida Y."/>
            <person name="Fujiwara M."/>
            <person name="Mori M."/>
            <person name="Tomita M."/>
            <person name="Arakawa K."/>
        </authorList>
    </citation>
    <scope>NUCLEOTIDE SEQUENCE [LARGE SCALE GENOMIC DNA]</scope>
</reference>
<dbReference type="OrthoDB" id="7549893at2759"/>
<dbReference type="Proteomes" id="UP000499080">
    <property type="component" value="Unassembled WGS sequence"/>
</dbReference>
<sequence length="292" mass="33175">MHGPLCRDRCFCLAARGSFCQDGDVTFCNDVVSLFKALGLQHNPQEWRLFIDSSKVSLKAVLLHNGNKHPSIPVGYAVRMKETYETLKHMLSGIEYSKHSWHICADLKVIAVLVGLQAGYTKFCCFLCQWDCRDRKKHYIKKVWPKQQFLIPAVKNVENEPLVASEKILLPPLHIKLGLMKNFVKAMDCGGSGFQYLRLKFPKVSEAKIKEGIFVGPQIRQLMKDPVFESKLTKKEATAWASFKELAKNFLGNHKAENCRQIVNNLLKGLQNHGMQHVAENSFLALPLRILP</sequence>
<evidence type="ECO:0000313" key="2">
    <source>
        <dbReference type="Proteomes" id="UP000499080"/>
    </source>
</evidence>
<dbReference type="EMBL" id="BGPR01005888">
    <property type="protein sequence ID" value="GBN14310.1"/>
    <property type="molecule type" value="Genomic_DNA"/>
</dbReference>
<dbReference type="PANTHER" id="PTHR46114">
    <property type="entry name" value="APPLE DOMAIN-CONTAINING PROTEIN"/>
    <property type="match status" value="1"/>
</dbReference>
<dbReference type="AlphaFoldDB" id="A0A4Y2LJI3"/>
<accession>A0A4Y2LJI3</accession>
<evidence type="ECO:0000313" key="1">
    <source>
        <dbReference type="EMBL" id="GBN14310.1"/>
    </source>
</evidence>
<keyword evidence="2" id="KW-1185">Reference proteome</keyword>
<protein>
    <submittedName>
        <fullName evidence="1">Uncharacterized protein</fullName>
    </submittedName>
</protein>
<comment type="caution">
    <text evidence="1">The sequence shown here is derived from an EMBL/GenBank/DDBJ whole genome shotgun (WGS) entry which is preliminary data.</text>
</comment>
<gene>
    <name evidence="1" type="ORF">AVEN_228373_1</name>
</gene>
<organism evidence="1 2">
    <name type="scientific">Araneus ventricosus</name>
    <name type="common">Orbweaver spider</name>
    <name type="synonym">Epeira ventricosa</name>
    <dbReference type="NCBI Taxonomy" id="182803"/>
    <lineage>
        <taxon>Eukaryota</taxon>
        <taxon>Metazoa</taxon>
        <taxon>Ecdysozoa</taxon>
        <taxon>Arthropoda</taxon>
        <taxon>Chelicerata</taxon>
        <taxon>Arachnida</taxon>
        <taxon>Araneae</taxon>
        <taxon>Araneomorphae</taxon>
        <taxon>Entelegynae</taxon>
        <taxon>Araneoidea</taxon>
        <taxon>Araneidae</taxon>
        <taxon>Araneus</taxon>
    </lineage>
</organism>
<proteinExistence type="predicted"/>
<name>A0A4Y2LJI3_ARAVE</name>
<dbReference type="PANTHER" id="PTHR46114:SF1">
    <property type="entry name" value="ZAD DOMAIN-CONTAINING PROTEIN"/>
    <property type="match status" value="1"/>
</dbReference>